<organism evidence="1 2">
    <name type="scientific">Francisella halioticida</name>
    <dbReference type="NCBI Taxonomy" id="549298"/>
    <lineage>
        <taxon>Bacteria</taxon>
        <taxon>Pseudomonadati</taxon>
        <taxon>Pseudomonadota</taxon>
        <taxon>Gammaproteobacteria</taxon>
        <taxon>Thiotrichales</taxon>
        <taxon>Francisellaceae</taxon>
        <taxon>Francisella</taxon>
    </lineage>
</organism>
<protein>
    <submittedName>
        <fullName evidence="1">Uncharacterized protein</fullName>
    </submittedName>
</protein>
<dbReference type="RefSeq" id="WP_088773320.1">
    <property type="nucleotide sequence ID" value="NZ_CP022132.1"/>
</dbReference>
<name>A0ABM6M225_9GAMM</name>
<evidence type="ECO:0000313" key="1">
    <source>
        <dbReference type="EMBL" id="ASG68860.1"/>
    </source>
</evidence>
<dbReference type="Proteomes" id="UP000249910">
    <property type="component" value="Chromosome"/>
</dbReference>
<keyword evidence="2" id="KW-1185">Reference proteome</keyword>
<dbReference type="EMBL" id="CP022132">
    <property type="protein sequence ID" value="ASG68860.1"/>
    <property type="molecule type" value="Genomic_DNA"/>
</dbReference>
<gene>
    <name evidence="1" type="ORF">CDV26_11135</name>
</gene>
<evidence type="ECO:0000313" key="2">
    <source>
        <dbReference type="Proteomes" id="UP000249910"/>
    </source>
</evidence>
<sequence length="68" mass="8065">MNMLKEANLIYRMGINKKRKIYLLEQNAIDCSSEMDAQNQNMRPEICNNQSEGLRKTKDYLRELKTLL</sequence>
<accession>A0ABM6M225</accession>
<proteinExistence type="predicted"/>
<reference evidence="1 2" key="1">
    <citation type="submission" date="2017-06" db="EMBL/GenBank/DDBJ databases">
        <title>Complete genome of Francisella halioticida.</title>
        <authorList>
            <person name="Sjodin A."/>
        </authorList>
    </citation>
    <scope>NUCLEOTIDE SEQUENCE [LARGE SCALE GENOMIC DNA]</scope>
    <source>
        <strain evidence="1 2">DSM 23729</strain>
    </source>
</reference>